<sequence length="47" mass="5659">MWNPVRNFSTEFLKSHFSRRRFSENPPFSQERVILFGGKLPFLILCK</sequence>
<dbReference type="AlphaFoldDB" id="A0A975BWR4"/>
<dbReference type="KEGG" id="dmm:dnm_092530"/>
<evidence type="ECO:0000313" key="2">
    <source>
        <dbReference type="Proteomes" id="UP000663722"/>
    </source>
</evidence>
<dbReference type="EMBL" id="CP061800">
    <property type="protein sequence ID" value="QTA93156.1"/>
    <property type="molecule type" value="Genomic_DNA"/>
</dbReference>
<organism evidence="1 2">
    <name type="scientific">Desulfonema magnum</name>
    <dbReference type="NCBI Taxonomy" id="45655"/>
    <lineage>
        <taxon>Bacteria</taxon>
        <taxon>Pseudomonadati</taxon>
        <taxon>Thermodesulfobacteriota</taxon>
        <taxon>Desulfobacteria</taxon>
        <taxon>Desulfobacterales</taxon>
        <taxon>Desulfococcaceae</taxon>
        <taxon>Desulfonema</taxon>
    </lineage>
</organism>
<accession>A0A975BWR4</accession>
<protein>
    <submittedName>
        <fullName evidence="1">Uncharacterized protein</fullName>
    </submittedName>
</protein>
<evidence type="ECO:0000313" key="1">
    <source>
        <dbReference type="EMBL" id="QTA93156.1"/>
    </source>
</evidence>
<gene>
    <name evidence="1" type="ORF">dnm_092530</name>
</gene>
<proteinExistence type="predicted"/>
<name>A0A975BWR4_9BACT</name>
<reference evidence="1" key="1">
    <citation type="journal article" date="2021" name="Microb. Physiol.">
        <title>Proteogenomic Insights into the Physiology of Marine, Sulfate-Reducing, Filamentous Desulfonema limicola and Desulfonema magnum.</title>
        <authorList>
            <person name="Schnaars V."/>
            <person name="Wohlbrand L."/>
            <person name="Scheve S."/>
            <person name="Hinrichs C."/>
            <person name="Reinhardt R."/>
            <person name="Rabus R."/>
        </authorList>
    </citation>
    <scope>NUCLEOTIDE SEQUENCE</scope>
    <source>
        <strain evidence="1">4be13</strain>
    </source>
</reference>
<keyword evidence="2" id="KW-1185">Reference proteome</keyword>
<dbReference type="Proteomes" id="UP000663722">
    <property type="component" value="Chromosome"/>
</dbReference>